<gene>
    <name evidence="9" type="ORF">LuPra_01206</name>
</gene>
<feature type="domain" description="PLD phosphodiesterase" evidence="8">
    <location>
        <begin position="86"/>
        <end position="113"/>
    </location>
</feature>
<dbReference type="Pfam" id="PF13091">
    <property type="entry name" value="PLDc_2"/>
    <property type="match status" value="1"/>
</dbReference>
<keyword evidence="6" id="KW-0443">Lipid metabolism</keyword>
<evidence type="ECO:0000256" key="1">
    <source>
        <dbReference type="ARBA" id="ARBA00000798"/>
    </source>
</evidence>
<name>A0A143PIW1_LUTPR</name>
<evidence type="ECO:0000256" key="4">
    <source>
        <dbReference type="ARBA" id="ARBA00022801"/>
    </source>
</evidence>
<comment type="catalytic activity">
    <reaction evidence="1">
        <text>a 1,2-diacyl-sn-glycero-3-phosphocholine + H2O = a 1,2-diacyl-sn-glycero-3-phosphate + choline + H(+)</text>
        <dbReference type="Rhea" id="RHEA:14445"/>
        <dbReference type="ChEBI" id="CHEBI:15354"/>
        <dbReference type="ChEBI" id="CHEBI:15377"/>
        <dbReference type="ChEBI" id="CHEBI:15378"/>
        <dbReference type="ChEBI" id="CHEBI:57643"/>
        <dbReference type="ChEBI" id="CHEBI:58608"/>
        <dbReference type="EC" id="3.1.4.4"/>
    </reaction>
</comment>
<feature type="region of interest" description="Disordered" evidence="7">
    <location>
        <begin position="287"/>
        <end position="308"/>
    </location>
</feature>
<dbReference type="AlphaFoldDB" id="A0A143PIW1"/>
<dbReference type="EMBL" id="CP015136">
    <property type="protein sequence ID" value="AMY08018.1"/>
    <property type="molecule type" value="Genomic_DNA"/>
</dbReference>
<feature type="compositionally biased region" description="Low complexity" evidence="7">
    <location>
        <begin position="287"/>
        <end position="297"/>
    </location>
</feature>
<dbReference type="PROSITE" id="PS50035">
    <property type="entry name" value="PLD"/>
    <property type="match status" value="1"/>
</dbReference>
<dbReference type="OrthoDB" id="106843at2"/>
<evidence type="ECO:0000256" key="3">
    <source>
        <dbReference type="ARBA" id="ARBA00012027"/>
    </source>
</evidence>
<dbReference type="InterPro" id="IPR051406">
    <property type="entry name" value="PLD_domain"/>
</dbReference>
<organism evidence="9 10">
    <name type="scientific">Luteitalea pratensis</name>
    <dbReference type="NCBI Taxonomy" id="1855912"/>
    <lineage>
        <taxon>Bacteria</taxon>
        <taxon>Pseudomonadati</taxon>
        <taxon>Acidobacteriota</taxon>
        <taxon>Vicinamibacteria</taxon>
        <taxon>Vicinamibacterales</taxon>
        <taxon>Vicinamibacteraceae</taxon>
        <taxon>Luteitalea</taxon>
    </lineage>
</organism>
<dbReference type="GO" id="GO:0006793">
    <property type="term" value="P:phosphorus metabolic process"/>
    <property type="evidence" value="ECO:0007669"/>
    <property type="project" value="UniProtKB-ARBA"/>
</dbReference>
<dbReference type="Proteomes" id="UP000076079">
    <property type="component" value="Chromosome"/>
</dbReference>
<reference evidence="9 10" key="1">
    <citation type="journal article" date="2016" name="Genome Announc.">
        <title>First Complete Genome Sequence of a Subdivision 6 Acidobacterium Strain.</title>
        <authorList>
            <person name="Huang S."/>
            <person name="Vieira S."/>
            <person name="Bunk B."/>
            <person name="Riedel T."/>
            <person name="Sproer C."/>
            <person name="Overmann J."/>
        </authorList>
    </citation>
    <scope>NUCLEOTIDE SEQUENCE [LARGE SCALE GENOMIC DNA]</scope>
    <source>
        <strain evidence="10">DSM 100886 HEG_-6_39</strain>
    </source>
</reference>
<evidence type="ECO:0000256" key="7">
    <source>
        <dbReference type="SAM" id="MobiDB-lite"/>
    </source>
</evidence>
<sequence>MKLIVQPDHGVEPVLSAIARARRSIEVVIFRLDLKDVALALETAVTRGVAVRALIAHTNKGGEKQLRKLELRLLAGGVTVSRSDEDWLRYHGKMLVIDGRQLHVNGFNFTWLDIDRSRSFGAITTSPRLVKEAQRLFQADCDRQAYVPASSGRLVVSPETSRPRLNDFLAGAKRQLCIYDPEISDPRMVRVLADRVRAGVDVRIIGKASSRLGVPALRCPTHRLHVRAIIRDGARAFLGSQSLRTLELDKRREIGVLITERAAVRGMLAVFDADWKLATKAAKASSAAAEAGVGESADPPPTDDESAA</sequence>
<accession>A0A143PIW1</accession>
<dbReference type="RefSeq" id="WP_110169897.1">
    <property type="nucleotide sequence ID" value="NZ_CP015136.1"/>
</dbReference>
<dbReference type="GO" id="GO:0004630">
    <property type="term" value="F:phospholipase D activity"/>
    <property type="evidence" value="ECO:0007669"/>
    <property type="project" value="UniProtKB-EC"/>
</dbReference>
<dbReference type="KEGG" id="abac:LuPra_01206"/>
<comment type="similarity">
    <text evidence="2">Belongs to the phospholipase D family.</text>
</comment>
<keyword evidence="4" id="KW-0378">Hydrolase</keyword>
<dbReference type="PANTHER" id="PTHR43856">
    <property type="entry name" value="CARDIOLIPIN HYDROLASE"/>
    <property type="match status" value="1"/>
</dbReference>
<dbReference type="SUPFAM" id="SSF56024">
    <property type="entry name" value="Phospholipase D/nuclease"/>
    <property type="match status" value="2"/>
</dbReference>
<dbReference type="InterPro" id="IPR001736">
    <property type="entry name" value="PLipase_D/transphosphatidylase"/>
</dbReference>
<evidence type="ECO:0000256" key="2">
    <source>
        <dbReference type="ARBA" id="ARBA00008664"/>
    </source>
</evidence>
<keyword evidence="10" id="KW-1185">Reference proteome</keyword>
<evidence type="ECO:0000259" key="8">
    <source>
        <dbReference type="PROSITE" id="PS50035"/>
    </source>
</evidence>
<dbReference type="PANTHER" id="PTHR43856:SF1">
    <property type="entry name" value="MITOCHONDRIAL CARDIOLIPIN HYDROLASE"/>
    <property type="match status" value="1"/>
</dbReference>
<evidence type="ECO:0000313" key="10">
    <source>
        <dbReference type="Proteomes" id="UP000076079"/>
    </source>
</evidence>
<keyword evidence="5" id="KW-0442">Lipid degradation</keyword>
<dbReference type="Gene3D" id="3.30.870.10">
    <property type="entry name" value="Endonuclease Chain A"/>
    <property type="match status" value="2"/>
</dbReference>
<evidence type="ECO:0000256" key="6">
    <source>
        <dbReference type="ARBA" id="ARBA00023098"/>
    </source>
</evidence>
<evidence type="ECO:0000313" key="9">
    <source>
        <dbReference type="EMBL" id="AMY08018.1"/>
    </source>
</evidence>
<dbReference type="GO" id="GO:0016042">
    <property type="term" value="P:lipid catabolic process"/>
    <property type="evidence" value="ECO:0007669"/>
    <property type="project" value="UniProtKB-KW"/>
</dbReference>
<evidence type="ECO:0000256" key="5">
    <source>
        <dbReference type="ARBA" id="ARBA00022963"/>
    </source>
</evidence>
<dbReference type="InterPro" id="IPR025202">
    <property type="entry name" value="PLD-like_dom"/>
</dbReference>
<dbReference type="EC" id="3.1.4.4" evidence="3"/>
<proteinExistence type="inferred from homology"/>
<protein>
    <recommendedName>
        <fullName evidence="3">phospholipase D</fullName>
        <ecNumber evidence="3">3.1.4.4</ecNumber>
    </recommendedName>
</protein>
<reference evidence="10" key="2">
    <citation type="submission" date="2016-04" db="EMBL/GenBank/DDBJ databases">
        <title>First Complete Genome Sequence of a Subdivision 6 Acidobacterium.</title>
        <authorList>
            <person name="Huang S."/>
            <person name="Vieira S."/>
            <person name="Bunk B."/>
            <person name="Riedel T."/>
            <person name="Sproeer C."/>
            <person name="Overmann J."/>
        </authorList>
    </citation>
    <scope>NUCLEOTIDE SEQUENCE [LARGE SCALE GENOMIC DNA]</scope>
    <source>
        <strain evidence="10">DSM 100886 HEG_-6_39</strain>
    </source>
</reference>
<dbReference type="GO" id="GO:0016891">
    <property type="term" value="F:RNA endonuclease activity producing 5'-phosphomonoesters, hydrolytic mechanism"/>
    <property type="evidence" value="ECO:0007669"/>
    <property type="project" value="TreeGrafter"/>
</dbReference>
<dbReference type="STRING" id="1855912.LuPra_01206"/>